<protein>
    <recommendedName>
        <fullName evidence="6 7">6-phosphogluconolactonase</fullName>
        <shortName evidence="7">6PGL</shortName>
        <ecNumber evidence="5 7">3.1.1.31</ecNumber>
    </recommendedName>
</protein>
<dbReference type="EC" id="3.1.1.31" evidence="5 7"/>
<sequence>MKAVLELMTDFREYDEFDGLVADVSDQIAEALDAAIKSRGHAVFAVSGGSTPLPVYERLSHYPLDWSKVTIVLVDDRWVEPGLKGSNEGAIRSDLLKGSAASARFIGLKTPHGRPDEAEEAVNERLAILERPFDVVVLGMGGDGHTASWFPHAEGLAAALAEDAPMAVALTAERSEITGPFTERMTLSRAALRGARFTILLLKGQDKRETWIRAVNPGPVEDMPVRALINDPSIEPIVFWAPADGEAAS</sequence>
<dbReference type="GO" id="GO:0017057">
    <property type="term" value="F:6-phosphogluconolactonase activity"/>
    <property type="evidence" value="ECO:0007669"/>
    <property type="project" value="UniProtKB-EC"/>
</dbReference>
<organism evidence="9 10">
    <name type="scientific">Hyphobacterium lacteum</name>
    <dbReference type="NCBI Taxonomy" id="3116575"/>
    <lineage>
        <taxon>Bacteria</taxon>
        <taxon>Pseudomonadati</taxon>
        <taxon>Pseudomonadota</taxon>
        <taxon>Alphaproteobacteria</taxon>
        <taxon>Maricaulales</taxon>
        <taxon>Maricaulaceae</taxon>
        <taxon>Hyphobacterium</taxon>
    </lineage>
</organism>
<dbReference type="Pfam" id="PF01182">
    <property type="entry name" value="Glucosamine_iso"/>
    <property type="match status" value="1"/>
</dbReference>
<evidence type="ECO:0000256" key="5">
    <source>
        <dbReference type="ARBA" id="ARBA00013198"/>
    </source>
</evidence>
<dbReference type="InterPro" id="IPR039104">
    <property type="entry name" value="6PGL"/>
</dbReference>
<dbReference type="CDD" id="cd01400">
    <property type="entry name" value="6PGL"/>
    <property type="match status" value="1"/>
</dbReference>
<evidence type="ECO:0000256" key="7">
    <source>
        <dbReference type="RuleBase" id="RU365095"/>
    </source>
</evidence>
<evidence type="ECO:0000256" key="1">
    <source>
        <dbReference type="ARBA" id="ARBA00000832"/>
    </source>
</evidence>
<evidence type="ECO:0000256" key="3">
    <source>
        <dbReference type="ARBA" id="ARBA00004961"/>
    </source>
</evidence>
<accession>A0ABU7LU10</accession>
<dbReference type="NCBIfam" id="TIGR01198">
    <property type="entry name" value="pgl"/>
    <property type="match status" value="1"/>
</dbReference>
<proteinExistence type="inferred from homology"/>
<dbReference type="InterPro" id="IPR037171">
    <property type="entry name" value="NagB/RpiA_transferase-like"/>
</dbReference>
<dbReference type="PANTHER" id="PTHR11054">
    <property type="entry name" value="6-PHOSPHOGLUCONOLACTONASE"/>
    <property type="match status" value="1"/>
</dbReference>
<dbReference type="InterPro" id="IPR005900">
    <property type="entry name" value="6-phosphogluconolactonase_DevB"/>
</dbReference>
<comment type="catalytic activity">
    <reaction evidence="1 7">
        <text>6-phospho-D-glucono-1,5-lactone + H2O = 6-phospho-D-gluconate + H(+)</text>
        <dbReference type="Rhea" id="RHEA:12556"/>
        <dbReference type="ChEBI" id="CHEBI:15377"/>
        <dbReference type="ChEBI" id="CHEBI:15378"/>
        <dbReference type="ChEBI" id="CHEBI:57955"/>
        <dbReference type="ChEBI" id="CHEBI:58759"/>
        <dbReference type="EC" id="3.1.1.31"/>
    </reaction>
</comment>
<evidence type="ECO:0000256" key="4">
    <source>
        <dbReference type="ARBA" id="ARBA00010662"/>
    </source>
</evidence>
<evidence type="ECO:0000313" key="9">
    <source>
        <dbReference type="EMBL" id="MEE2526829.1"/>
    </source>
</evidence>
<comment type="pathway">
    <text evidence="3 7">Carbohydrate degradation; pentose phosphate pathway; D-ribulose 5-phosphate from D-glucose 6-phosphate (oxidative stage): step 2/3.</text>
</comment>
<reference evidence="9 10" key="1">
    <citation type="submission" date="2024-01" db="EMBL/GenBank/DDBJ databases">
        <title>Hyphobacterium bacterium isolated from marine sediment.</title>
        <authorList>
            <person name="Zhao S."/>
        </authorList>
    </citation>
    <scope>NUCLEOTIDE SEQUENCE [LARGE SCALE GENOMIC DNA]</scope>
    <source>
        <strain evidence="10">HN65</strain>
    </source>
</reference>
<dbReference type="InterPro" id="IPR006148">
    <property type="entry name" value="Glc/Gal-6P_isomerase"/>
</dbReference>
<keyword evidence="10" id="KW-1185">Reference proteome</keyword>
<dbReference type="SUPFAM" id="SSF100950">
    <property type="entry name" value="NagB/RpiA/CoA transferase-like"/>
    <property type="match status" value="1"/>
</dbReference>
<dbReference type="EMBL" id="JAZDRP010000006">
    <property type="protein sequence ID" value="MEE2526829.1"/>
    <property type="molecule type" value="Genomic_DNA"/>
</dbReference>
<dbReference type="RefSeq" id="WP_330199492.1">
    <property type="nucleotide sequence ID" value="NZ_JAZDRP010000006.1"/>
</dbReference>
<comment type="similarity">
    <text evidence="4 7">Belongs to the glucosamine/galactosamine-6-phosphate isomerase family. 6-phosphogluconolactonase subfamily.</text>
</comment>
<keyword evidence="7 9" id="KW-0378">Hydrolase</keyword>
<evidence type="ECO:0000256" key="6">
    <source>
        <dbReference type="ARBA" id="ARBA00020337"/>
    </source>
</evidence>
<dbReference type="PANTHER" id="PTHR11054:SF0">
    <property type="entry name" value="6-PHOSPHOGLUCONOLACTONASE"/>
    <property type="match status" value="1"/>
</dbReference>
<evidence type="ECO:0000313" key="10">
    <source>
        <dbReference type="Proteomes" id="UP001354971"/>
    </source>
</evidence>
<comment type="caution">
    <text evidence="9">The sequence shown here is derived from an EMBL/GenBank/DDBJ whole genome shotgun (WGS) entry which is preliminary data.</text>
</comment>
<evidence type="ECO:0000259" key="8">
    <source>
        <dbReference type="Pfam" id="PF01182"/>
    </source>
</evidence>
<dbReference type="Gene3D" id="3.40.50.1360">
    <property type="match status" value="1"/>
</dbReference>
<evidence type="ECO:0000256" key="2">
    <source>
        <dbReference type="ARBA" id="ARBA00002681"/>
    </source>
</evidence>
<feature type="domain" description="Glucosamine/galactosamine-6-phosphate isomerase" evidence="8">
    <location>
        <begin position="18"/>
        <end position="228"/>
    </location>
</feature>
<comment type="function">
    <text evidence="2 7">Hydrolysis of 6-phosphogluconolactone to 6-phosphogluconate.</text>
</comment>
<dbReference type="Proteomes" id="UP001354971">
    <property type="component" value="Unassembled WGS sequence"/>
</dbReference>
<name>A0ABU7LU10_9PROT</name>
<gene>
    <name evidence="7 9" type="primary">pgl</name>
    <name evidence="9" type="ORF">V0U79_10645</name>
</gene>